<name>S7ZHB6_PENO1</name>
<organism evidence="1 2">
    <name type="scientific">Penicillium oxalicum (strain 114-2 / CGMCC 5302)</name>
    <name type="common">Penicillium decumbens</name>
    <dbReference type="NCBI Taxonomy" id="933388"/>
    <lineage>
        <taxon>Eukaryota</taxon>
        <taxon>Fungi</taxon>
        <taxon>Dikarya</taxon>
        <taxon>Ascomycota</taxon>
        <taxon>Pezizomycotina</taxon>
        <taxon>Eurotiomycetes</taxon>
        <taxon>Eurotiomycetidae</taxon>
        <taxon>Eurotiales</taxon>
        <taxon>Aspergillaceae</taxon>
        <taxon>Penicillium</taxon>
    </lineage>
</organism>
<dbReference type="Proteomes" id="UP000019376">
    <property type="component" value="Unassembled WGS sequence"/>
</dbReference>
<sequence length="50" mass="6122">MPLEYAKEEASCERYQRLFSRRRWRESVRSLEDACRKEGTTPLSKRWSIE</sequence>
<proteinExistence type="predicted"/>
<reference evidence="1 2" key="1">
    <citation type="journal article" date="2013" name="PLoS ONE">
        <title>Genomic and secretomic analyses reveal unique features of the lignocellulolytic enzyme system of Penicillium decumbens.</title>
        <authorList>
            <person name="Liu G."/>
            <person name="Zhang L."/>
            <person name="Wei X."/>
            <person name="Zou G."/>
            <person name="Qin Y."/>
            <person name="Ma L."/>
            <person name="Li J."/>
            <person name="Zheng H."/>
            <person name="Wang S."/>
            <person name="Wang C."/>
            <person name="Xun L."/>
            <person name="Zhao G.-P."/>
            <person name="Zhou Z."/>
            <person name="Qu Y."/>
        </authorList>
    </citation>
    <scope>NUCLEOTIDE SEQUENCE [LARGE SCALE GENOMIC DNA]</scope>
    <source>
        <strain evidence="2">114-2 / CGMCC 5302</strain>
    </source>
</reference>
<gene>
    <name evidence="1" type="ORF">PDE_03022</name>
</gene>
<evidence type="ECO:0000313" key="2">
    <source>
        <dbReference type="Proteomes" id="UP000019376"/>
    </source>
</evidence>
<accession>S7ZHB6</accession>
<evidence type="ECO:0000313" key="1">
    <source>
        <dbReference type="EMBL" id="EPS28076.1"/>
    </source>
</evidence>
<dbReference type="EMBL" id="KB644410">
    <property type="protein sequence ID" value="EPS28076.1"/>
    <property type="molecule type" value="Genomic_DNA"/>
</dbReference>
<dbReference type="AlphaFoldDB" id="S7ZHB6"/>
<keyword evidence="2" id="KW-1185">Reference proteome</keyword>
<dbReference type="HOGENOM" id="CLU_3125565_0_0_1"/>
<protein>
    <submittedName>
        <fullName evidence="1">Uncharacterized protein</fullName>
    </submittedName>
</protein>